<dbReference type="AlphaFoldDB" id="A0A562M217"/>
<dbReference type="Proteomes" id="UP000315908">
    <property type="component" value="Unassembled WGS sequence"/>
</dbReference>
<evidence type="ECO:0000313" key="2">
    <source>
        <dbReference type="Proteomes" id="UP000315908"/>
    </source>
</evidence>
<reference evidence="1 2" key="1">
    <citation type="journal article" date="2015" name="Stand. Genomic Sci.">
        <title>Genomic Encyclopedia of Bacterial and Archaeal Type Strains, Phase III: the genomes of soil and plant-associated and newly described type strains.</title>
        <authorList>
            <person name="Whitman W.B."/>
            <person name="Woyke T."/>
            <person name="Klenk H.P."/>
            <person name="Zhou Y."/>
            <person name="Lilburn T.G."/>
            <person name="Beck B.J."/>
            <person name="De Vos P."/>
            <person name="Vandamme P."/>
            <person name="Eisen J.A."/>
            <person name="Garrity G."/>
            <person name="Hugenholtz P."/>
            <person name="Kyrpides N.C."/>
        </authorList>
    </citation>
    <scope>NUCLEOTIDE SEQUENCE [LARGE SCALE GENOMIC DNA]</scope>
    <source>
        <strain evidence="1 2">CGMCC 1.6855</strain>
    </source>
</reference>
<organism evidence="1 2">
    <name type="scientific">Sphingobacterium siyangense</name>
    <dbReference type="NCBI Taxonomy" id="459529"/>
    <lineage>
        <taxon>Bacteria</taxon>
        <taxon>Pseudomonadati</taxon>
        <taxon>Bacteroidota</taxon>
        <taxon>Sphingobacteriia</taxon>
        <taxon>Sphingobacteriales</taxon>
        <taxon>Sphingobacteriaceae</taxon>
        <taxon>Sphingobacterium</taxon>
    </lineage>
</organism>
<accession>A0A562M217</accession>
<protein>
    <submittedName>
        <fullName evidence="1">Uncharacterized protein</fullName>
    </submittedName>
</protein>
<evidence type="ECO:0000313" key="1">
    <source>
        <dbReference type="EMBL" id="TWI13997.1"/>
    </source>
</evidence>
<name>A0A562M217_9SPHI</name>
<comment type="caution">
    <text evidence="1">The sequence shown here is derived from an EMBL/GenBank/DDBJ whole genome shotgun (WGS) entry which is preliminary data.</text>
</comment>
<proteinExistence type="predicted"/>
<dbReference type="OrthoDB" id="790701at2"/>
<dbReference type="EMBL" id="VLKR01000052">
    <property type="protein sequence ID" value="TWI13997.1"/>
    <property type="molecule type" value="Genomic_DNA"/>
</dbReference>
<dbReference type="RefSeq" id="WP_145331198.1">
    <property type="nucleotide sequence ID" value="NZ_JBPFQP010000014.1"/>
</dbReference>
<gene>
    <name evidence="1" type="ORF">IQ31_05372</name>
</gene>
<sequence length="408" mass="48501">MSQEKTFKQGHVLHTMEKVACRVKFNIDFLENTDNHREFLCLFYASVIGNEALPTPMGRKLNDLADDIYSLLDWAWLEHFERLERSAKYGPSPGVAQDMPLFTDYTIDCHYPALQHSAWIKDRRERYVGNLNYLNQDEIYAQSIVFENLFNLRSITDWKCLIAKWVSYAIDKQNNIVDDRIASAYETYQDYVQLQKLIECCWISIMQDECLNFQDLCPWFNKDNYPVFSTMDYAYNPYNEIYGLFHYDSLIVQKKKINTWIAAAMNVAIMWEGVPADLIDFYRRVGLMIECCWVIKELGPNYPKEWNSYNNYFSTKRARDVGENYPFRLKDLKDKPENYLQQFFKARNLNDCRHVLYQCLYAALGYDAYNPFCDDEIKTFKKDLIMLVEAAYLIQKAKYPERVYLIER</sequence>